<name>A0A3B3RNK5_9TELE</name>
<feature type="compositionally biased region" description="Basic and acidic residues" evidence="6">
    <location>
        <begin position="738"/>
        <end position="754"/>
    </location>
</feature>
<feature type="region of interest" description="Disordered" evidence="6">
    <location>
        <begin position="982"/>
        <end position="1113"/>
    </location>
</feature>
<dbReference type="GeneTree" id="ENSGT00940000160379"/>
<dbReference type="Pfam" id="PF00071">
    <property type="entry name" value="Ras"/>
    <property type="match status" value="1"/>
</dbReference>
<feature type="compositionally biased region" description="Polar residues" evidence="6">
    <location>
        <begin position="655"/>
        <end position="667"/>
    </location>
</feature>
<dbReference type="NCBIfam" id="TIGR00231">
    <property type="entry name" value="small_GTP"/>
    <property type="match status" value="1"/>
</dbReference>
<feature type="compositionally biased region" description="Basic residues" evidence="6">
    <location>
        <begin position="1040"/>
        <end position="1054"/>
    </location>
</feature>
<feature type="region of interest" description="Disordered" evidence="6">
    <location>
        <begin position="562"/>
        <end position="582"/>
    </location>
</feature>
<feature type="compositionally biased region" description="Basic residues" evidence="6">
    <location>
        <begin position="1"/>
        <end position="14"/>
    </location>
</feature>
<feature type="compositionally biased region" description="Basic and acidic residues" evidence="6">
    <location>
        <begin position="1156"/>
        <end position="1170"/>
    </location>
</feature>
<dbReference type="FunFam" id="3.40.50.300:FF:001129">
    <property type="entry name" value="ras-related protein Rab-44 isoform X2"/>
    <property type="match status" value="1"/>
</dbReference>
<feature type="compositionally biased region" description="Polar residues" evidence="6">
    <location>
        <begin position="1131"/>
        <end position="1141"/>
    </location>
</feature>
<evidence type="ECO:0000256" key="5">
    <source>
        <dbReference type="ARBA" id="ARBA00023288"/>
    </source>
</evidence>
<feature type="compositionally biased region" description="Basic and acidic residues" evidence="6">
    <location>
        <begin position="1550"/>
        <end position="1574"/>
    </location>
</feature>
<feature type="compositionally biased region" description="Basic and acidic residues" evidence="6">
    <location>
        <begin position="1025"/>
        <end position="1039"/>
    </location>
</feature>
<evidence type="ECO:0000256" key="4">
    <source>
        <dbReference type="ARBA" id="ARBA00023134"/>
    </source>
</evidence>
<dbReference type="GO" id="GO:0005525">
    <property type="term" value="F:GTP binding"/>
    <property type="evidence" value="ECO:0007669"/>
    <property type="project" value="UniProtKB-KW"/>
</dbReference>
<feature type="region of interest" description="Disordered" evidence="6">
    <location>
        <begin position="727"/>
        <end position="754"/>
    </location>
</feature>
<proteinExistence type="predicted"/>
<feature type="compositionally biased region" description="Basic and acidic residues" evidence="6">
    <location>
        <begin position="15"/>
        <end position="32"/>
    </location>
</feature>
<feature type="compositionally biased region" description="Basic residues" evidence="6">
    <location>
        <begin position="914"/>
        <end position="929"/>
    </location>
</feature>
<feature type="compositionally biased region" description="Basic and acidic residues" evidence="6">
    <location>
        <begin position="334"/>
        <end position="350"/>
    </location>
</feature>
<dbReference type="PROSITE" id="PS00018">
    <property type="entry name" value="EF_HAND_1"/>
    <property type="match status" value="1"/>
</dbReference>
<feature type="compositionally biased region" description="Basic and acidic residues" evidence="6">
    <location>
        <begin position="1310"/>
        <end position="1320"/>
    </location>
</feature>
<keyword evidence="1" id="KW-0479">Metal-binding</keyword>
<evidence type="ECO:0000256" key="3">
    <source>
        <dbReference type="ARBA" id="ARBA00022837"/>
    </source>
</evidence>
<feature type="region of interest" description="Disordered" evidence="6">
    <location>
        <begin position="422"/>
        <end position="457"/>
    </location>
</feature>
<evidence type="ECO:0000313" key="8">
    <source>
        <dbReference type="Ensembl" id="ENSPKIP00000020059.1"/>
    </source>
</evidence>
<feature type="compositionally biased region" description="Basic and acidic residues" evidence="6">
    <location>
        <begin position="56"/>
        <end position="66"/>
    </location>
</feature>
<dbReference type="GO" id="GO:0003924">
    <property type="term" value="F:GTPase activity"/>
    <property type="evidence" value="ECO:0007669"/>
    <property type="project" value="InterPro"/>
</dbReference>
<feature type="region of interest" description="Disordered" evidence="6">
    <location>
        <begin position="147"/>
        <end position="240"/>
    </location>
</feature>
<feature type="compositionally biased region" description="Basic residues" evidence="6">
    <location>
        <begin position="351"/>
        <end position="364"/>
    </location>
</feature>
<dbReference type="SMART" id="SM00175">
    <property type="entry name" value="RAB"/>
    <property type="match status" value="1"/>
</dbReference>
<feature type="region of interest" description="Disordered" evidence="6">
    <location>
        <begin position="1979"/>
        <end position="2044"/>
    </location>
</feature>
<feature type="compositionally biased region" description="Acidic residues" evidence="6">
    <location>
        <begin position="1330"/>
        <end position="1341"/>
    </location>
</feature>
<dbReference type="InterPro" id="IPR001806">
    <property type="entry name" value="Small_GTPase"/>
</dbReference>
<keyword evidence="9" id="KW-1185">Reference proteome</keyword>
<dbReference type="PROSITE" id="PS51419">
    <property type="entry name" value="RAB"/>
    <property type="match status" value="1"/>
</dbReference>
<feature type="compositionally biased region" description="Acidic residues" evidence="6">
    <location>
        <begin position="2002"/>
        <end position="2011"/>
    </location>
</feature>
<keyword evidence="4" id="KW-0342">GTP-binding</keyword>
<dbReference type="SUPFAM" id="SSF52540">
    <property type="entry name" value="P-loop containing nucleoside triphosphate hydrolases"/>
    <property type="match status" value="1"/>
</dbReference>
<feature type="compositionally biased region" description="Basic and acidic residues" evidence="6">
    <location>
        <begin position="221"/>
        <end position="238"/>
    </location>
</feature>
<dbReference type="STRING" id="1676925.ENSPKIP00000020059"/>
<feature type="compositionally biased region" description="Basic residues" evidence="6">
    <location>
        <begin position="165"/>
        <end position="177"/>
    </location>
</feature>
<feature type="compositionally biased region" description="Basic and acidic residues" evidence="6">
    <location>
        <begin position="116"/>
        <end position="133"/>
    </location>
</feature>
<dbReference type="SMART" id="SM00173">
    <property type="entry name" value="RAS"/>
    <property type="match status" value="1"/>
</dbReference>
<feature type="compositionally biased region" description="Basic and acidic residues" evidence="6">
    <location>
        <begin position="39"/>
        <end position="48"/>
    </location>
</feature>
<feature type="compositionally biased region" description="Basic and acidic residues" evidence="6">
    <location>
        <begin position="178"/>
        <end position="207"/>
    </location>
</feature>
<feature type="compositionally biased region" description="Acidic residues" evidence="6">
    <location>
        <begin position="1540"/>
        <end position="1549"/>
    </location>
</feature>
<feature type="compositionally biased region" description="Basic and acidic residues" evidence="6">
    <location>
        <begin position="1400"/>
        <end position="1412"/>
    </location>
</feature>
<feature type="region of interest" description="Disordered" evidence="6">
    <location>
        <begin position="334"/>
        <end position="373"/>
    </location>
</feature>
<feature type="compositionally biased region" description="Basic and acidic residues" evidence="6">
    <location>
        <begin position="644"/>
        <end position="654"/>
    </location>
</feature>
<feature type="compositionally biased region" description="Basic and acidic residues" evidence="6">
    <location>
        <begin position="1075"/>
        <end position="1104"/>
    </location>
</feature>
<keyword evidence="2" id="KW-0547">Nucleotide-binding</keyword>
<evidence type="ECO:0000256" key="2">
    <source>
        <dbReference type="ARBA" id="ARBA00022741"/>
    </source>
</evidence>
<feature type="domain" description="EF-hand" evidence="7">
    <location>
        <begin position="1218"/>
        <end position="1253"/>
    </location>
</feature>
<feature type="region of interest" description="Disordered" evidence="6">
    <location>
        <begin position="2067"/>
        <end position="2086"/>
    </location>
</feature>
<accession>A0A3B3RNK5</accession>
<feature type="compositionally biased region" description="Basic and acidic residues" evidence="6">
    <location>
        <begin position="3026"/>
        <end position="3039"/>
    </location>
</feature>
<dbReference type="PRINTS" id="PR00449">
    <property type="entry name" value="RASTRNSFRMNG"/>
</dbReference>
<feature type="compositionally biased region" description="Basic and acidic residues" evidence="6">
    <location>
        <begin position="2012"/>
        <end position="2027"/>
    </location>
</feature>
<feature type="region of interest" description="Disordered" evidence="6">
    <location>
        <begin position="896"/>
        <end position="962"/>
    </location>
</feature>
<feature type="compositionally biased region" description="Basic and acidic residues" evidence="6">
    <location>
        <begin position="573"/>
        <end position="582"/>
    </location>
</feature>
<dbReference type="Gene3D" id="1.10.238.10">
    <property type="entry name" value="EF-hand"/>
    <property type="match status" value="1"/>
</dbReference>
<dbReference type="InterPro" id="IPR027417">
    <property type="entry name" value="P-loop_NTPase"/>
</dbReference>
<feature type="compositionally biased region" description="Polar residues" evidence="6">
    <location>
        <begin position="1008"/>
        <end position="1020"/>
    </location>
</feature>
<dbReference type="PANTHER" id="PTHR47977">
    <property type="entry name" value="RAS-RELATED PROTEIN RAB"/>
    <property type="match status" value="1"/>
</dbReference>
<dbReference type="CDD" id="cd00154">
    <property type="entry name" value="Rab"/>
    <property type="match status" value="1"/>
</dbReference>
<sequence length="3262" mass="369888">MSSKKSGKARRIGSTRKDLRGLGSQMRDKEADVFATLLEESRTLEHESATTGGEPKPMEEQSRPMGEESWTTGGEPKPMEEQSRPMREELRTTGEEPKSTEEESMAIGVASWSMEKNSRTTGEKREVDYKLEESSLSERTASLLALAPSHDPYSAGTPHLESKKMEKKKKMGSTRRKLPTDLEEHRREGWDGAEKEEWHEGGKHVVDDQAVSTTAQPLGELHTEPQKASECLEGREESTITGKQHAFHVLDISTIENKSADSQFYPQSMYSEEAQKNKQSHITNESNLIINLDQSEGKLTDEDTYERDLLLRQLQSTDSGQLGHVDAALQLPKSERSTLHEDSKHEMAHFEHKKRKMGSTRKGGHALQIKSDREQEIDILPEEMLRSPGDSVDVCVLQGKDSQEKSRPDVIQYINMEQVKKESSLEMEENKEAEALTGTSRDKEQEKHKSTRETNEKYTKSGLLGTDMVDNRETQEATATDIVEDISVDMEGREIDRSRGTGIAEENMKPEVRETDVVTEIRAPGLGGTGMFDRETEETTGTTILEFNETHRLRETHILEDNVAQENQGTDGGQRDEAEKESVTDVILEVNVMKYEGASNEKESTKEEEGDGAQATGENWRQTQMMQIDLNMLESFSLEKYEQEVTASERERNSPLENPSVESFSFQDESKTFIPEEQVKFTPFEDLLEPCKNSPFYNSTHMEAPSTEVLQNFIAPQEWEHLGKKIKTESTHGNATKNKMENRSKGAGDDRSELEEIRAEKIDVKLEREEKETITEKLNTILRDTGVLKELDIQEGDKSMAEEKQIPLVVEEVKGEPEVNMAGGIKENKWKLAEEGDIKMKGTNIAMEESVAVSQEFSKTETTDCNKDDSSYVYDPFNNVSVDPIVTDRTATNTLSLEMNQKSDESSQKDSTRMQKRKKMGSSRKGGRGLHKETEKSAGFSNIDGLEVSEQQGEREEEKATEVKQNVINVVMEMTKEETKISMAEVTSKSKHEVKITNDNSGAEDFESQQSVTEDPTATNVVKGFEQHEDYSDRASSRSEKRRKFGTSHRRGRERLKEKEIQEMAETEVETMSMDNKESATDEVMKSLQNEERECGNEKAERKSGSGSDKSLTSMGVIPNLQRPENLAITTQQECSGSQDTFLPAARRRKMGSRRQGQDSLRKRDLGLEQPEGRTAEAHINTAALLQRMQEIFHQPDVEEKGCITWENVQGLSHELGLSIEEVHQVFQQLDGDQDGLVTHQDLTESLESCKQEQYFQFKREYSGTHSLGTSGVQGKADFGVRPSINEKLLTGSGLGQADLHLREGQALWEKKGTQARSEDTGSMSKTQESEEAWEKEEEIDLAGSKEQEREEAGGKEEETDEARSKEQEREEAEEKTNEVGSKEQEREIAGEKEEETDEAGSKEQEREMAGEKEEETNEVGSKEQEREMAGEKQEETDEAGSKEQEREEAGEKEEKTNEAGSKVQEREEAESWHKKNESPNAKSKSEDYQAKKEELLSTGHEPENTHLMNEEGELLNKDQERKDTQFLNQEQQNEWSKELDEEQVSDEAEGLRKCQGSKEAEIMNEDHDSGKAGLLHKDRDIERTELANKNQDNDHIKVLNENEENIMVELLIKSQGSKQEELLSKEEKGVEAEILSEELDNKEQGNQDTYCEEVEPLNEHEESVVKDSANQNRDMGMTINLSGEMTHGKEIVMSVKQLVDNVSSIQEERKQNGVDAELLSKDQQNRKAELLSMYQESGEAKLMCKDQGKEEREIPSRYNGAMQAGIMAMTQNNNEEGMVSKDQASGEAEILNQDQECVEVKLLNKDEDNDTTETMSKDQVREETGLLGCDMESQLLNKQQQGEKAKILNQCQKGEEVQLLYDDQYNKETEVLGKYNETVAAHIMNMTQNDKDQTSEEAEVINQNKQNVEVHILNESQNSNDLENLGQDRKKTDLLNKHIESELQVMHKDSEEAEILNKHQDHDEAVIINLVKESEEAEILDKDQNNEELEESEETERLQDEDNEEAEILDQENKEGEITHKEREETALPSIDIESEEAETLNDNQECVEVELLNKDQNNEKAEILKKHQEGDEFEPLNTDKDGEEAEIEVRYLQSEEAETLNDNQECVEVELLNKDQNNEKAEILKKHQEGDEFEPLNTDKGGEESEIEVRYLQSEEAMIIPKDQEYVEVVMLDMDQDNEEVQLEKELESEGAEILSKHQEGGDMGGLAVEQDGEEIVIPDRDLETEEAVIINPGQDFYEAELLNKDYIQHEDQNSNDAENLGKCLEREKANITYKDKQREEAMIISKDEEYVEVVMLDMDQDNEEVQLDKELEMLDRNQEYVGVELPCSMLPCTLQYRYKTHLRDTFDDLREVEGSENECDPHTSRAVVEDNEWIWDCELLKEPQFYSGCNEKKESWDIWDETNEAELGSTVCREISELGSQIDNVIYWKGWRTDEFGINKDTSQKLANDLYPIPEEDETENNIEYNNVEITQEIAKIQEMPQAADQGNTIIDFIIDNHELKEIQEKKCILSDGDVTESDEQRNIVRLIELREETEDLNTFENNKEHQDVETIEGTTGNTMENRQCPSTLANAVNQKDSNELSECVILDGEKQEANVIKQSHDSVLVRSDVLGGANKDSSRVPEILNNDDETICTGMEIQTDSIVREMGEMRGRQAMAETAVGPEVIQNAEFQMDGDRIQMQGSCEKGRDIVIEHVQLSMESDTEWDGGTSQGRDTIAMEMKYKEKTERQNNYEGAGFKKLSEAITQEETEHRGGTAGQHKGDGKNWDTFEGGSAQGDIALKLSEKESLHIDRGLEDYNNDCPHDKWDETPVFIQCHGFEELEQKISTDEEKLLAYHGDELEMKTERLHVGPAQGTIKAKETKVGQQKDKGSDVIECEQACTGSSEDSESLKEKLKCDMNVMEWELLAEQGEKDNERRDEACKDNNQLLTELVEYGKRGSDVTGVDDTSRSSNKQGISLIQHVNSEDKEKQGVTKREQGAERYSMTPEEVCGEEELRMEAIRIYEEAEQEMSGDVMAEREVEAKEQKNREDKGKEGFRAMGGGIVVTPEDNGQLAIGCLPTGSWSPPISGPDLLYNIVLVGSSSVGKTSFMKRIQSGDFTLDHCATIGLDSCIQSLVVDGRRVLLQLWDTAGQERYHSITKQILRKAQGLLLMYDITCIDSFNSVQYWISCIQEGATDDVIIMLLGNKNDSFKREVPLHEGERLAKEHRIKFMECSVATGENVALSMETLARMLKQQTDQKEEAPLILRKEQPNKKSGCC</sequence>
<dbReference type="PROSITE" id="PS51421">
    <property type="entry name" value="RAS"/>
    <property type="match status" value="1"/>
</dbReference>
<feature type="region of interest" description="Disordered" evidence="6">
    <location>
        <begin position="595"/>
        <end position="618"/>
    </location>
</feature>
<protein>
    <recommendedName>
        <fullName evidence="7">EF-hand domain-containing protein</fullName>
    </recommendedName>
</protein>
<dbReference type="SUPFAM" id="SSF47473">
    <property type="entry name" value="EF-hand"/>
    <property type="match status" value="1"/>
</dbReference>
<dbReference type="Proteomes" id="UP000261540">
    <property type="component" value="Unplaced"/>
</dbReference>
<feature type="region of interest" description="Disordered" evidence="6">
    <location>
        <begin position="1"/>
        <end position="134"/>
    </location>
</feature>
<feature type="compositionally biased region" description="Polar residues" evidence="6">
    <location>
        <begin position="1526"/>
        <end position="1535"/>
    </location>
</feature>
<feature type="compositionally biased region" description="Basic and acidic residues" evidence="6">
    <location>
        <begin position="952"/>
        <end position="962"/>
    </location>
</feature>
<evidence type="ECO:0000313" key="9">
    <source>
        <dbReference type="Proteomes" id="UP000261540"/>
    </source>
</evidence>
<dbReference type="InterPro" id="IPR002048">
    <property type="entry name" value="EF_hand_dom"/>
</dbReference>
<dbReference type="SMART" id="SM00174">
    <property type="entry name" value="RHO"/>
    <property type="match status" value="1"/>
</dbReference>
<feature type="region of interest" description="Disordered" evidence="6">
    <location>
        <begin position="2126"/>
        <end position="2146"/>
    </location>
</feature>
<dbReference type="InterPro" id="IPR050227">
    <property type="entry name" value="Rab"/>
</dbReference>
<feature type="compositionally biased region" description="Basic and acidic residues" evidence="6">
    <location>
        <begin position="1344"/>
        <end position="1392"/>
    </location>
</feature>
<feature type="region of interest" description="Disordered" evidence="6">
    <location>
        <begin position="3026"/>
        <end position="3045"/>
    </location>
</feature>
<keyword evidence="3" id="KW-0106">Calcium</keyword>
<feature type="region of interest" description="Disordered" evidence="6">
    <location>
        <begin position="1131"/>
        <end position="1170"/>
    </location>
</feature>
<dbReference type="Gene3D" id="3.40.50.300">
    <property type="entry name" value="P-loop containing nucleotide triphosphate hydrolases"/>
    <property type="match status" value="1"/>
</dbReference>
<dbReference type="InterPro" id="IPR011992">
    <property type="entry name" value="EF-hand-dom_pair"/>
</dbReference>
<feature type="compositionally biased region" description="Basic and acidic residues" evidence="6">
    <location>
        <begin position="2969"/>
        <end position="2982"/>
    </location>
</feature>
<feature type="compositionally biased region" description="Basic and acidic residues" evidence="6">
    <location>
        <begin position="1515"/>
        <end position="1525"/>
    </location>
</feature>
<feature type="region of interest" description="Disordered" evidence="6">
    <location>
        <begin position="2969"/>
        <end position="2989"/>
    </location>
</feature>
<dbReference type="GO" id="GO:0005509">
    <property type="term" value="F:calcium ion binding"/>
    <property type="evidence" value="ECO:0007669"/>
    <property type="project" value="InterPro"/>
</dbReference>
<organism evidence="8 9">
    <name type="scientific">Paramormyrops kingsleyae</name>
    <dbReference type="NCBI Taxonomy" id="1676925"/>
    <lineage>
        <taxon>Eukaryota</taxon>
        <taxon>Metazoa</taxon>
        <taxon>Chordata</taxon>
        <taxon>Craniata</taxon>
        <taxon>Vertebrata</taxon>
        <taxon>Euteleostomi</taxon>
        <taxon>Actinopterygii</taxon>
        <taxon>Neopterygii</taxon>
        <taxon>Teleostei</taxon>
        <taxon>Osteoglossocephala</taxon>
        <taxon>Osteoglossomorpha</taxon>
        <taxon>Osteoglossiformes</taxon>
        <taxon>Mormyridae</taxon>
        <taxon>Paramormyrops</taxon>
    </lineage>
</organism>
<dbReference type="Ensembl" id="ENSPKIT00000000669.1">
    <property type="protein sequence ID" value="ENSPKIP00000020059.1"/>
    <property type="gene ID" value="ENSPKIG00000004989.1"/>
</dbReference>
<keyword evidence="5" id="KW-0449">Lipoprotein</keyword>
<dbReference type="InterPro" id="IPR018247">
    <property type="entry name" value="EF_Hand_1_Ca_BS"/>
</dbReference>
<feature type="compositionally biased region" description="Basic and acidic residues" evidence="6">
    <location>
        <begin position="1421"/>
        <end position="1505"/>
    </location>
</feature>
<feature type="region of interest" description="Disordered" evidence="6">
    <location>
        <begin position="1310"/>
        <end position="1574"/>
    </location>
</feature>
<feature type="region of interest" description="Disordered" evidence="6">
    <location>
        <begin position="644"/>
        <end position="668"/>
    </location>
</feature>
<dbReference type="PROSITE" id="PS50222">
    <property type="entry name" value="EF_HAND_2"/>
    <property type="match status" value="1"/>
</dbReference>
<evidence type="ECO:0000259" key="7">
    <source>
        <dbReference type="PROSITE" id="PS50222"/>
    </source>
</evidence>
<dbReference type="InterPro" id="IPR005225">
    <property type="entry name" value="Small_GTP-bd"/>
</dbReference>
<feature type="compositionally biased region" description="Basic and acidic residues" evidence="6">
    <location>
        <begin position="77"/>
        <end position="101"/>
    </location>
</feature>
<evidence type="ECO:0000256" key="6">
    <source>
        <dbReference type="SAM" id="MobiDB-lite"/>
    </source>
</evidence>
<reference evidence="8" key="1">
    <citation type="submission" date="2025-08" db="UniProtKB">
        <authorList>
            <consortium name="Ensembl"/>
        </authorList>
    </citation>
    <scope>IDENTIFICATION</scope>
</reference>
<evidence type="ECO:0000256" key="1">
    <source>
        <dbReference type="ARBA" id="ARBA00022723"/>
    </source>
</evidence>
<feature type="compositionally biased region" description="Basic and acidic residues" evidence="6">
    <location>
        <begin position="901"/>
        <end position="913"/>
    </location>
</feature>
<reference evidence="8" key="2">
    <citation type="submission" date="2025-09" db="UniProtKB">
        <authorList>
            <consortium name="Ensembl"/>
        </authorList>
    </citation>
    <scope>IDENTIFICATION</scope>
</reference>